<dbReference type="AlphaFoldDB" id="A0A7S4ENU0"/>
<dbReference type="EMBL" id="HBIX01025523">
    <property type="protein sequence ID" value="CAE0724759.1"/>
    <property type="molecule type" value="Transcribed_RNA"/>
</dbReference>
<reference evidence="1" key="1">
    <citation type="submission" date="2021-01" db="EMBL/GenBank/DDBJ databases">
        <authorList>
            <person name="Corre E."/>
            <person name="Pelletier E."/>
            <person name="Niang G."/>
            <person name="Scheremetjew M."/>
            <person name="Finn R."/>
            <person name="Kale V."/>
            <person name="Holt S."/>
            <person name="Cochrane G."/>
            <person name="Meng A."/>
            <person name="Brown T."/>
            <person name="Cohen L."/>
        </authorList>
    </citation>
    <scope>NUCLEOTIDE SEQUENCE</scope>
    <source>
        <strain evidence="1">10249 10 AB</strain>
    </source>
</reference>
<gene>
    <name evidence="1" type="ORF">PAUS00366_LOCUS17516</name>
</gene>
<evidence type="ECO:0000313" key="1">
    <source>
        <dbReference type="EMBL" id="CAE0724759.1"/>
    </source>
</evidence>
<organism evidence="1">
    <name type="scientific">Pseudo-nitzschia australis</name>
    <dbReference type="NCBI Taxonomy" id="44445"/>
    <lineage>
        <taxon>Eukaryota</taxon>
        <taxon>Sar</taxon>
        <taxon>Stramenopiles</taxon>
        <taxon>Ochrophyta</taxon>
        <taxon>Bacillariophyta</taxon>
        <taxon>Bacillariophyceae</taxon>
        <taxon>Bacillariophycidae</taxon>
        <taxon>Bacillariales</taxon>
        <taxon>Bacillariaceae</taxon>
        <taxon>Pseudo-nitzschia</taxon>
    </lineage>
</organism>
<protein>
    <submittedName>
        <fullName evidence="1">Uncharacterized protein</fullName>
    </submittedName>
</protein>
<proteinExistence type="predicted"/>
<name>A0A7S4ENU0_9STRA</name>
<accession>A0A7S4ENU0</accession>
<sequence length="116" mass="13567">MTILYEDKYVTLTEHMLTLKTYYCPSGAPKPIPRKDIERIWLGTDRDIGLNFFKKKGWGLGWSDVWWACRLGREFDGDDTKNFVITTKEKTNFRSGFSVTDPKAFASLIEEYIKKE</sequence>
<dbReference type="PANTHER" id="PTHR35373">
    <property type="entry name" value="PROTEIN CBG16894"/>
    <property type="match status" value="1"/>
</dbReference>